<gene>
    <name evidence="1" type="ORF">WN51_01740</name>
</gene>
<protein>
    <submittedName>
        <fullName evidence="1">Uncharacterized protein</fullName>
    </submittedName>
</protein>
<proteinExistence type="predicted"/>
<dbReference type="EMBL" id="KQ435840">
    <property type="protein sequence ID" value="KOX71466.1"/>
    <property type="molecule type" value="Genomic_DNA"/>
</dbReference>
<dbReference type="AlphaFoldDB" id="A0A0M8ZWG9"/>
<keyword evidence="2" id="KW-1185">Reference proteome</keyword>
<sequence>MGIIEKQPAEIVREDPENRDISLHEGIYDFLGGKPRARTKVEVDVCYATSGRRYIGGVKRKKKFDVAGLCIESASIEDSEDRGKHFGAVGPRAALGSQDVVLPGVVEEQLETQE</sequence>
<evidence type="ECO:0000313" key="2">
    <source>
        <dbReference type="Proteomes" id="UP000053105"/>
    </source>
</evidence>
<reference evidence="1 2" key="1">
    <citation type="submission" date="2015-07" db="EMBL/GenBank/DDBJ databases">
        <title>The genome of Melipona quadrifasciata.</title>
        <authorList>
            <person name="Pan H."/>
            <person name="Kapheim K."/>
        </authorList>
    </citation>
    <scope>NUCLEOTIDE SEQUENCE [LARGE SCALE GENOMIC DNA]</scope>
    <source>
        <strain evidence="1">0111107301</strain>
        <tissue evidence="1">Whole body</tissue>
    </source>
</reference>
<name>A0A0M8ZWG9_9HYME</name>
<accession>A0A0M8ZWG9</accession>
<dbReference type="Proteomes" id="UP000053105">
    <property type="component" value="Unassembled WGS sequence"/>
</dbReference>
<organism evidence="1 2">
    <name type="scientific">Melipona quadrifasciata</name>
    <dbReference type="NCBI Taxonomy" id="166423"/>
    <lineage>
        <taxon>Eukaryota</taxon>
        <taxon>Metazoa</taxon>
        <taxon>Ecdysozoa</taxon>
        <taxon>Arthropoda</taxon>
        <taxon>Hexapoda</taxon>
        <taxon>Insecta</taxon>
        <taxon>Pterygota</taxon>
        <taxon>Neoptera</taxon>
        <taxon>Endopterygota</taxon>
        <taxon>Hymenoptera</taxon>
        <taxon>Apocrita</taxon>
        <taxon>Aculeata</taxon>
        <taxon>Apoidea</taxon>
        <taxon>Anthophila</taxon>
        <taxon>Apidae</taxon>
        <taxon>Melipona</taxon>
    </lineage>
</organism>
<evidence type="ECO:0000313" key="1">
    <source>
        <dbReference type="EMBL" id="KOX71466.1"/>
    </source>
</evidence>